<comment type="caution">
    <text evidence="3">The sequence shown here is derived from an EMBL/GenBank/DDBJ whole genome shotgun (WGS) entry which is preliminary data.</text>
</comment>
<comment type="similarity">
    <text evidence="1">Belongs to the flavin monoamine oxidase family.</text>
</comment>
<dbReference type="InterPro" id="IPR050703">
    <property type="entry name" value="Flavin_MAO"/>
</dbReference>
<proteinExistence type="inferred from homology"/>
<dbReference type="Proteomes" id="UP000806528">
    <property type="component" value="Unassembled WGS sequence"/>
</dbReference>
<dbReference type="InterPro" id="IPR036188">
    <property type="entry name" value="FAD/NAD-bd_sf"/>
</dbReference>
<evidence type="ECO:0000313" key="4">
    <source>
        <dbReference type="Proteomes" id="UP000806528"/>
    </source>
</evidence>
<dbReference type="Pfam" id="PF01593">
    <property type="entry name" value="Amino_oxidase"/>
    <property type="match status" value="1"/>
</dbReference>
<evidence type="ECO:0000313" key="3">
    <source>
        <dbReference type="EMBL" id="MBE2998907.1"/>
    </source>
</evidence>
<sequence length="406" mass="43675">MERRDAVVIGAGAAGLMAALELTAAGYDVEVIEARERVGGRAHTVRFPDGRFANAGAEWVNPEHHEVLGLVDRYGLGLRSGGGFEALVVEGWALVDEPADAERAEGALEGLAGRLTDHERPWDDPVAREMDRRSADDWMHDAGLSEGQRAWTTAFIHAEYMVEPRELSELALALAADLDSGDTAYRIAGGTAELTDAMARELGEERIRRGDPVRRIEHGQDGVVVRTDTRTVAAERAVIAVPLPALERITLDPAVPVPSVHQGRGGKLLVPYGQRPDAASGDRHAEGTGFQHVYDNAPDDQPGTPGILTAYTYRPLTEDEVVGALGELYPELGAPDGTPVAAWWSEEPESGCTYSALGPGDLDALRRLREPFGPLYLAGEHTEIICGYLESALRSGRRVADRITGA</sequence>
<dbReference type="Gene3D" id="3.50.50.60">
    <property type="entry name" value="FAD/NAD(P)-binding domain"/>
    <property type="match status" value="1"/>
</dbReference>
<dbReference type="InterPro" id="IPR002937">
    <property type="entry name" value="Amino_oxidase"/>
</dbReference>
<dbReference type="RefSeq" id="WP_193121554.1">
    <property type="nucleotide sequence ID" value="NZ_JADBGI010000007.1"/>
</dbReference>
<reference evidence="3 4" key="1">
    <citation type="submission" date="2020-09" db="EMBL/GenBank/DDBJ databases">
        <title>Diversity and distribution of actinomycetes associated with coral in the coast of Hainan.</title>
        <authorList>
            <person name="Li F."/>
        </authorList>
    </citation>
    <scope>NUCLEOTIDE SEQUENCE [LARGE SCALE GENOMIC DNA]</scope>
    <source>
        <strain evidence="3 4">HNM0947</strain>
    </source>
</reference>
<dbReference type="PRINTS" id="PR00411">
    <property type="entry name" value="PNDRDTASEI"/>
</dbReference>
<protein>
    <submittedName>
        <fullName evidence="3">FAD-dependent oxidoreductase</fullName>
    </submittedName>
</protein>
<gene>
    <name evidence="3" type="ORF">IDM40_09335</name>
</gene>
<dbReference type="PANTHER" id="PTHR43563:SF1">
    <property type="entry name" value="AMINE OXIDASE [FLAVIN-CONTAINING] B"/>
    <property type="match status" value="1"/>
</dbReference>
<evidence type="ECO:0000256" key="1">
    <source>
        <dbReference type="ARBA" id="ARBA00005995"/>
    </source>
</evidence>
<dbReference type="PANTHER" id="PTHR43563">
    <property type="entry name" value="AMINE OXIDASE"/>
    <property type="match status" value="1"/>
</dbReference>
<name>A0ABR9P509_9ACTN</name>
<evidence type="ECO:0000259" key="2">
    <source>
        <dbReference type="Pfam" id="PF01593"/>
    </source>
</evidence>
<dbReference type="SUPFAM" id="SSF51905">
    <property type="entry name" value="FAD/NAD(P)-binding domain"/>
    <property type="match status" value="1"/>
</dbReference>
<accession>A0ABR9P509</accession>
<feature type="domain" description="Amine oxidase" evidence="2">
    <location>
        <begin position="14"/>
        <end position="403"/>
    </location>
</feature>
<dbReference type="EMBL" id="JADBGI010000007">
    <property type="protein sequence ID" value="MBE2998907.1"/>
    <property type="molecule type" value="Genomic_DNA"/>
</dbReference>
<organism evidence="3 4">
    <name type="scientific">Nocardiopsis coralli</name>
    <dbReference type="NCBI Taxonomy" id="2772213"/>
    <lineage>
        <taxon>Bacteria</taxon>
        <taxon>Bacillati</taxon>
        <taxon>Actinomycetota</taxon>
        <taxon>Actinomycetes</taxon>
        <taxon>Streptosporangiales</taxon>
        <taxon>Nocardiopsidaceae</taxon>
        <taxon>Nocardiopsis</taxon>
    </lineage>
</organism>
<keyword evidence="4" id="KW-1185">Reference proteome</keyword>